<evidence type="ECO:0000313" key="2">
    <source>
        <dbReference type="EMBL" id="ASY44127.1"/>
    </source>
</evidence>
<sequence length="284" mass="29142">MYAVTGASGQLGRLVIDALLATVEPGAIVALVRDPAKLADLESRGVHVRAFDYGKADTLVPALDGVKRLLLISSSEVGQREAQHRAVIAAAKAAGVGFLAYTSILHADSNSLDLAVEHRATEAAITQSGLPHALLRNGWYIENFTMNAGAEVEHGAVMGSAGAGRISAATRADYAAAAAAVLTGPISGSQIYELAGDESFTLSDYAAALAAASGKPVVYMDMPQADFCGALEGIGVPAPWPAILSETSAKIALDVLYDDGRALNTLIGRPTTSLAEGVKSALAE</sequence>
<evidence type="ECO:0000313" key="3">
    <source>
        <dbReference type="Proteomes" id="UP000217141"/>
    </source>
</evidence>
<dbReference type="RefSeq" id="WP_095686948.1">
    <property type="nucleotide sequence ID" value="NZ_CP022745.1"/>
</dbReference>
<dbReference type="SUPFAM" id="SSF51735">
    <property type="entry name" value="NAD(P)-binding Rossmann-fold domains"/>
    <property type="match status" value="1"/>
</dbReference>
<evidence type="ECO:0000259" key="1">
    <source>
        <dbReference type="Pfam" id="PF13460"/>
    </source>
</evidence>
<dbReference type="EMBL" id="CP022745">
    <property type="protein sequence ID" value="ASY44127.1"/>
    <property type="molecule type" value="Genomic_DNA"/>
</dbReference>
<dbReference type="AlphaFoldDB" id="A0A249MSL9"/>
<dbReference type="KEGG" id="shyd:CJD35_06455"/>
<dbReference type="InterPro" id="IPR052718">
    <property type="entry name" value="NmrA-type_oxidoreductase"/>
</dbReference>
<protein>
    <submittedName>
        <fullName evidence="2">NAD(P)-dependent oxidoreductase</fullName>
    </submittedName>
</protein>
<dbReference type="PANTHER" id="PTHR47129">
    <property type="entry name" value="QUINONE OXIDOREDUCTASE 2"/>
    <property type="match status" value="1"/>
</dbReference>
<reference evidence="2 3" key="1">
    <citation type="submission" date="2017-08" db="EMBL/GenBank/DDBJ databases">
        <title>Whole Genome Sequence of Sphingobium hydrophobicum C1: Insights into Adaption to the Electronic-waste Contaminated Sediment.</title>
        <authorList>
            <person name="Song D."/>
            <person name="Chen X."/>
            <person name="Xu M."/>
        </authorList>
    </citation>
    <scope>NUCLEOTIDE SEQUENCE [LARGE SCALE GENOMIC DNA]</scope>
    <source>
        <strain evidence="2 3">C1</strain>
    </source>
</reference>
<gene>
    <name evidence="2" type="ORF">CJD35_06455</name>
</gene>
<dbReference type="Gene3D" id="3.90.25.10">
    <property type="entry name" value="UDP-galactose 4-epimerase, domain 1"/>
    <property type="match status" value="1"/>
</dbReference>
<dbReference type="InterPro" id="IPR036291">
    <property type="entry name" value="NAD(P)-bd_dom_sf"/>
</dbReference>
<dbReference type="Pfam" id="PF13460">
    <property type="entry name" value="NAD_binding_10"/>
    <property type="match status" value="1"/>
</dbReference>
<feature type="domain" description="NAD(P)-binding" evidence="1">
    <location>
        <begin position="6"/>
        <end position="183"/>
    </location>
</feature>
<organism evidence="2 3">
    <name type="scientific">Sphingobium xenophagum</name>
    <dbReference type="NCBI Taxonomy" id="121428"/>
    <lineage>
        <taxon>Bacteria</taxon>
        <taxon>Pseudomonadati</taxon>
        <taxon>Pseudomonadota</taxon>
        <taxon>Alphaproteobacteria</taxon>
        <taxon>Sphingomonadales</taxon>
        <taxon>Sphingomonadaceae</taxon>
        <taxon>Sphingobium</taxon>
    </lineage>
</organism>
<name>A0A249MSL9_SPHXE</name>
<proteinExistence type="predicted"/>
<dbReference type="InterPro" id="IPR016040">
    <property type="entry name" value="NAD(P)-bd_dom"/>
</dbReference>
<dbReference type="Proteomes" id="UP000217141">
    <property type="component" value="Chromosome I"/>
</dbReference>
<accession>A0A249MSL9</accession>
<dbReference type="Gene3D" id="3.40.50.720">
    <property type="entry name" value="NAD(P)-binding Rossmann-like Domain"/>
    <property type="match status" value="1"/>
</dbReference>
<dbReference type="PANTHER" id="PTHR47129:SF1">
    <property type="entry name" value="NMRA-LIKE DOMAIN-CONTAINING PROTEIN"/>
    <property type="match status" value="1"/>
</dbReference>